<evidence type="ECO:0000259" key="1">
    <source>
        <dbReference type="Pfam" id="PF04326"/>
    </source>
</evidence>
<name>A0ABX2B4H7_9BACT</name>
<sequence length="481" mass="55336">MEYLDFKKLIDALVARPKETEWIEFKHNFHSKEEIGERISALANSAYLCNMPFGYIVYGVDDNSHDIIGTDLYGKQKMVGNEELESWLSTRLNPRIDFEVIDDFDYEDCGHVCIFKIPATVNRPVSFLHEAYVRVGSITRKLKDFPAKEAKIWKGGQKALEKILLKKGLSSQEVLTLLSAETYFDMMHIPLPQDTKGIMERFVSESLIQQDEVGYSITELGALLFAKSLGDFDGLKRKVVRVIVYKGKSKLETIREQVFDKGYAIGFESMVSWINSQLPANEEIGQALRKDARMYPEIAIRELVANMLIHQDFAEQGFPMVEIYSDRIEISNPGQPLISVERFIDEYQSRNDSLADIMRRMGICEEKGSGMDKTIFSIELFQLPPLRFQVQESRTTATVFSYRKFADIDKNERVRACYQHACLRYVSNDKMNNQSLRARLGIEDKNYPMASRIIKDALEARVIKEENPDGGSRHNYIPYWA</sequence>
<dbReference type="Proteomes" id="UP000820977">
    <property type="component" value="Unassembled WGS sequence"/>
</dbReference>
<gene>
    <name evidence="2" type="ORF">HPS54_06350</name>
</gene>
<dbReference type="RefSeq" id="WP_172344623.1">
    <property type="nucleotide sequence ID" value="NZ_CATJFF010000092.1"/>
</dbReference>
<dbReference type="PANTHER" id="PTHR30595:SF6">
    <property type="entry name" value="SCHLAFEN ALBA-2 DOMAIN-CONTAINING PROTEIN"/>
    <property type="match status" value="1"/>
</dbReference>
<organism evidence="2 3">
    <name type="scientific">Xylanibacter caecicola</name>
    <dbReference type="NCBI Taxonomy" id="2736294"/>
    <lineage>
        <taxon>Bacteria</taxon>
        <taxon>Pseudomonadati</taxon>
        <taxon>Bacteroidota</taxon>
        <taxon>Bacteroidia</taxon>
        <taxon>Bacteroidales</taxon>
        <taxon>Prevotellaceae</taxon>
        <taxon>Xylanibacter</taxon>
    </lineage>
</organism>
<dbReference type="Pfam" id="PF13749">
    <property type="entry name" value="HATPase_c_4"/>
    <property type="match status" value="1"/>
</dbReference>
<keyword evidence="3" id="KW-1185">Reference proteome</keyword>
<reference evidence="2 3" key="1">
    <citation type="submission" date="2020-05" db="EMBL/GenBank/DDBJ databases">
        <title>Distinct polysaccharide utilization as determinants for interspecies competition between intestinal Prevotella spp.</title>
        <authorList>
            <person name="Galvez E.J.C."/>
            <person name="Iljazovic A."/>
            <person name="Strowig T."/>
        </authorList>
    </citation>
    <scope>NUCLEOTIDE SEQUENCE [LARGE SCALE GENOMIC DNA]</scope>
    <source>
        <strain evidence="2 3">PCHR</strain>
    </source>
</reference>
<dbReference type="Pfam" id="PF04326">
    <property type="entry name" value="SLFN_AlbA_2"/>
    <property type="match status" value="1"/>
</dbReference>
<evidence type="ECO:0000313" key="2">
    <source>
        <dbReference type="EMBL" id="NPE25140.1"/>
    </source>
</evidence>
<dbReference type="PANTHER" id="PTHR30595">
    <property type="entry name" value="GLPR-RELATED TRANSCRIPTIONAL REPRESSOR"/>
    <property type="match status" value="1"/>
</dbReference>
<dbReference type="InterPro" id="IPR007421">
    <property type="entry name" value="Schlafen_AlbA_2_dom"/>
</dbReference>
<dbReference type="EMBL" id="JABKKJ010000007">
    <property type="protein sequence ID" value="NPE25140.1"/>
    <property type="molecule type" value="Genomic_DNA"/>
</dbReference>
<comment type="caution">
    <text evidence="2">The sequence shown here is derived from an EMBL/GenBank/DDBJ whole genome shotgun (WGS) entry which is preliminary data.</text>
</comment>
<dbReference type="InterPro" id="IPR038475">
    <property type="entry name" value="RecG_C_sf"/>
</dbReference>
<evidence type="ECO:0000313" key="3">
    <source>
        <dbReference type="Proteomes" id="UP000820977"/>
    </source>
</evidence>
<dbReference type="Gene3D" id="3.30.950.30">
    <property type="entry name" value="Schlafen, AAA domain"/>
    <property type="match status" value="1"/>
</dbReference>
<protein>
    <submittedName>
        <fullName evidence="2">Transcriptional regulator</fullName>
    </submittedName>
</protein>
<feature type="domain" description="Schlafen AlbA-2" evidence="1">
    <location>
        <begin position="19"/>
        <end position="142"/>
    </location>
</feature>
<accession>A0ABX2B4H7</accession>
<proteinExistence type="predicted"/>
<dbReference type="Gene3D" id="3.30.565.60">
    <property type="match status" value="1"/>
</dbReference>
<dbReference type="InterPro" id="IPR038461">
    <property type="entry name" value="Schlafen_AlbA_2_dom_sf"/>
</dbReference>